<dbReference type="KEGG" id="mhz:Metho_0523"/>
<evidence type="ECO:0000313" key="13">
    <source>
        <dbReference type="Proteomes" id="UP000010866"/>
    </source>
</evidence>
<keyword evidence="3 10" id="KW-0813">Transport</keyword>
<evidence type="ECO:0000256" key="7">
    <source>
        <dbReference type="ARBA" id="ARBA00022967"/>
    </source>
</evidence>
<dbReference type="InterPro" id="IPR003439">
    <property type="entry name" value="ABC_transporter-like_ATP-bd"/>
</dbReference>
<dbReference type="PANTHER" id="PTHR43553">
    <property type="entry name" value="HEAVY METAL TRANSPORTER"/>
    <property type="match status" value="1"/>
</dbReference>
<dbReference type="InterPro" id="IPR003593">
    <property type="entry name" value="AAA+_ATPase"/>
</dbReference>
<comment type="function">
    <text evidence="9">Probably part of an ABC transporter complex. Responsible for energy coupling to the transport system.</text>
</comment>
<dbReference type="PROSITE" id="PS50893">
    <property type="entry name" value="ABC_TRANSPORTER_2"/>
    <property type="match status" value="1"/>
</dbReference>
<reference evidence="13" key="1">
    <citation type="submission" date="2012-02" db="EMBL/GenBank/DDBJ databases">
        <title>Complete sequence of chromosome of Methanomethylovorans hollandica DSM 15978.</title>
        <authorList>
            <person name="Lucas S."/>
            <person name="Copeland A."/>
            <person name="Lapidus A."/>
            <person name="Glavina del Rio T."/>
            <person name="Dalin E."/>
            <person name="Tice H."/>
            <person name="Bruce D."/>
            <person name="Goodwin L."/>
            <person name="Pitluck S."/>
            <person name="Peters L."/>
            <person name="Mikhailova N."/>
            <person name="Held B."/>
            <person name="Kyrpides N."/>
            <person name="Mavromatis K."/>
            <person name="Ivanova N."/>
            <person name="Brettin T."/>
            <person name="Detter J.C."/>
            <person name="Han C."/>
            <person name="Larimer F."/>
            <person name="Land M."/>
            <person name="Hauser L."/>
            <person name="Markowitz V."/>
            <person name="Cheng J.-F."/>
            <person name="Hugenholtz P."/>
            <person name="Woyke T."/>
            <person name="Wu D."/>
            <person name="Spring S."/>
            <person name="Schroeder M."/>
            <person name="Brambilla E."/>
            <person name="Klenk H.-P."/>
            <person name="Eisen J.A."/>
        </authorList>
    </citation>
    <scope>NUCLEOTIDE SEQUENCE [LARGE SCALE GENOMIC DNA]</scope>
    <source>
        <strain evidence="13">DSM 15978 / NBRC 107637 / DMS1</strain>
    </source>
</reference>
<dbReference type="GO" id="GO:0016887">
    <property type="term" value="F:ATP hydrolysis activity"/>
    <property type="evidence" value="ECO:0007669"/>
    <property type="project" value="InterPro"/>
</dbReference>
<evidence type="ECO:0000256" key="10">
    <source>
        <dbReference type="RuleBase" id="RU364103"/>
    </source>
</evidence>
<comment type="function">
    <text evidence="10">Part of an ABC transporter complex. Responsible for energy coupling to the transport system.</text>
</comment>
<dbReference type="STRING" id="867904.Metho_0523"/>
<gene>
    <name evidence="12" type="ordered locus">Metho_0523</name>
</gene>
<dbReference type="Proteomes" id="UP000010866">
    <property type="component" value="Chromosome"/>
</dbReference>
<dbReference type="SUPFAM" id="SSF52540">
    <property type="entry name" value="P-loop containing nucleoside triphosphate hydrolases"/>
    <property type="match status" value="1"/>
</dbReference>
<dbReference type="HOGENOM" id="CLU_000604_1_22_2"/>
<dbReference type="AlphaFoldDB" id="L0KVV1"/>
<dbReference type="InterPro" id="IPR017871">
    <property type="entry name" value="ABC_transporter-like_CS"/>
</dbReference>
<comment type="subcellular location">
    <subcellularLocation>
        <location evidence="1 10">Cell membrane</location>
        <topology evidence="1 10">Peripheral membrane protein</topology>
    </subcellularLocation>
</comment>
<keyword evidence="4 10" id="KW-1003">Cell membrane</keyword>
<evidence type="ECO:0000259" key="11">
    <source>
        <dbReference type="PROSITE" id="PS50893"/>
    </source>
</evidence>
<organism evidence="12 13">
    <name type="scientific">Methanomethylovorans hollandica (strain DSM 15978 / NBRC 107637 / DMS1)</name>
    <dbReference type="NCBI Taxonomy" id="867904"/>
    <lineage>
        <taxon>Archaea</taxon>
        <taxon>Methanobacteriati</taxon>
        <taxon>Methanobacteriota</taxon>
        <taxon>Stenosarchaea group</taxon>
        <taxon>Methanomicrobia</taxon>
        <taxon>Methanosarcinales</taxon>
        <taxon>Methanosarcinaceae</taxon>
        <taxon>Methanomethylovorans</taxon>
    </lineage>
</organism>
<evidence type="ECO:0000256" key="6">
    <source>
        <dbReference type="ARBA" id="ARBA00022840"/>
    </source>
</evidence>
<dbReference type="InterPro" id="IPR015856">
    <property type="entry name" value="ABC_transpr_CbiO/EcfA_su"/>
</dbReference>
<keyword evidence="8 10" id="KW-0472">Membrane</keyword>
<dbReference type="FunFam" id="3.40.50.300:FF:000224">
    <property type="entry name" value="Energy-coupling factor transporter ATP-binding protein EcfA"/>
    <property type="match status" value="1"/>
</dbReference>
<dbReference type="CDD" id="cd03225">
    <property type="entry name" value="ABC_cobalt_CbiO_domain1"/>
    <property type="match status" value="1"/>
</dbReference>
<evidence type="ECO:0000256" key="4">
    <source>
        <dbReference type="ARBA" id="ARBA00022475"/>
    </source>
</evidence>
<dbReference type="NCBIfam" id="TIGR01166">
    <property type="entry name" value="cbiO"/>
    <property type="match status" value="1"/>
</dbReference>
<dbReference type="Gene3D" id="3.40.50.300">
    <property type="entry name" value="P-loop containing nucleotide triphosphate hydrolases"/>
    <property type="match status" value="1"/>
</dbReference>
<sequence length="292" mass="32159">MQEALKQGNMRSATPIIELRNLSYSYGNSKIEALKDINLKIYPGEKVAFLGANGAGKSTLFKHLNGILKPNLGEALVHGEKISKKNISNVRQTVGIVFQNPDDQILAPTVEQDVAFGPVNMGLSEKEVDSRVKEALELVNIAGLEDRSPHHLSGGQKKRVAIAGILAMRPEVIVLDEPTAGLDPRGAENIMNVIEKMNHDLGITIILSTHDVDMVPLFADRVFLMHHGRIEAQGTSKEIFKQPGLLEHVHLRMPRIAGVFELLKAEGLDVETKVTPMDARDEILRLLNTPRE</sequence>
<dbReference type="GO" id="GO:0043190">
    <property type="term" value="C:ATP-binding cassette (ABC) transporter complex"/>
    <property type="evidence" value="ECO:0007669"/>
    <property type="project" value="TreeGrafter"/>
</dbReference>
<evidence type="ECO:0000256" key="9">
    <source>
        <dbReference type="ARBA" id="ARBA00025157"/>
    </source>
</evidence>
<evidence type="ECO:0000256" key="3">
    <source>
        <dbReference type="ARBA" id="ARBA00022448"/>
    </source>
</evidence>
<dbReference type="GO" id="GO:0042626">
    <property type="term" value="F:ATPase-coupled transmembrane transporter activity"/>
    <property type="evidence" value="ECO:0007669"/>
    <property type="project" value="TreeGrafter"/>
</dbReference>
<keyword evidence="6 10" id="KW-0067">ATP-binding</keyword>
<evidence type="ECO:0000313" key="12">
    <source>
        <dbReference type="EMBL" id="AGB48790.1"/>
    </source>
</evidence>
<evidence type="ECO:0000256" key="5">
    <source>
        <dbReference type="ARBA" id="ARBA00022741"/>
    </source>
</evidence>
<evidence type="ECO:0000256" key="8">
    <source>
        <dbReference type="ARBA" id="ARBA00023136"/>
    </source>
</evidence>
<dbReference type="PROSITE" id="PS00211">
    <property type="entry name" value="ABC_TRANSPORTER_1"/>
    <property type="match status" value="1"/>
</dbReference>
<keyword evidence="13" id="KW-1185">Reference proteome</keyword>
<proteinExistence type="inferred from homology"/>
<protein>
    <recommendedName>
        <fullName evidence="10">ABC transporter ATP-binding protein</fullName>
    </recommendedName>
</protein>
<dbReference type="PANTHER" id="PTHR43553:SF24">
    <property type="entry name" value="ENERGY-COUPLING FACTOR TRANSPORTER ATP-BINDING PROTEIN ECFA1"/>
    <property type="match status" value="1"/>
</dbReference>
<feature type="domain" description="ABC transporter" evidence="11">
    <location>
        <begin position="17"/>
        <end position="252"/>
    </location>
</feature>
<dbReference type="GeneID" id="14407629"/>
<dbReference type="GO" id="GO:0005524">
    <property type="term" value="F:ATP binding"/>
    <property type="evidence" value="ECO:0007669"/>
    <property type="project" value="UniProtKB-UniRule"/>
</dbReference>
<dbReference type="SMART" id="SM00382">
    <property type="entry name" value="AAA"/>
    <property type="match status" value="1"/>
</dbReference>
<dbReference type="InterPro" id="IPR027417">
    <property type="entry name" value="P-loop_NTPase"/>
</dbReference>
<comment type="similarity">
    <text evidence="2 10">Belongs to the ABC transporter superfamily.</text>
</comment>
<keyword evidence="7" id="KW-1278">Translocase</keyword>
<dbReference type="InterPro" id="IPR050095">
    <property type="entry name" value="ECF_ABC_transporter_ATP-bd"/>
</dbReference>
<dbReference type="RefSeq" id="WP_015323959.1">
    <property type="nucleotide sequence ID" value="NC_019977.1"/>
</dbReference>
<evidence type="ECO:0000256" key="1">
    <source>
        <dbReference type="ARBA" id="ARBA00004202"/>
    </source>
</evidence>
<keyword evidence="5 10" id="KW-0547">Nucleotide-binding</keyword>
<evidence type="ECO:0000256" key="2">
    <source>
        <dbReference type="ARBA" id="ARBA00005417"/>
    </source>
</evidence>
<dbReference type="Pfam" id="PF00005">
    <property type="entry name" value="ABC_tran"/>
    <property type="match status" value="1"/>
</dbReference>
<dbReference type="EMBL" id="CP003362">
    <property type="protein sequence ID" value="AGB48790.1"/>
    <property type="molecule type" value="Genomic_DNA"/>
</dbReference>
<dbReference type="GO" id="GO:0006824">
    <property type="term" value="P:cobalt ion transport"/>
    <property type="evidence" value="ECO:0007669"/>
    <property type="project" value="InterPro"/>
</dbReference>
<accession>L0KVV1</accession>
<name>L0KVV1_METHD</name>
<dbReference type="InterPro" id="IPR005876">
    <property type="entry name" value="Co_trans_ATP-bd"/>
</dbReference>